<comment type="subcellular location">
    <subcellularLocation>
        <location evidence="1">Membrane</location>
        <topology evidence="1">Multi-pass membrane protein</topology>
    </subcellularLocation>
</comment>
<keyword evidence="4 6" id="KW-1133">Transmembrane helix</keyword>
<feature type="domain" description="EamA" evidence="7">
    <location>
        <begin position="141"/>
        <end position="277"/>
    </location>
</feature>
<feature type="transmembrane region" description="Helical" evidence="6">
    <location>
        <begin position="205"/>
        <end position="225"/>
    </location>
</feature>
<name>A0ABS5FC43_9BRAD</name>
<gene>
    <name evidence="8" type="ORF">JQ615_00810</name>
</gene>
<evidence type="ECO:0000313" key="8">
    <source>
        <dbReference type="EMBL" id="MBR0793921.1"/>
    </source>
</evidence>
<keyword evidence="3 6" id="KW-0812">Transmembrane</keyword>
<feature type="transmembrane region" description="Helical" evidence="6">
    <location>
        <begin position="173"/>
        <end position="193"/>
    </location>
</feature>
<dbReference type="SUPFAM" id="SSF103481">
    <property type="entry name" value="Multidrug resistance efflux transporter EmrE"/>
    <property type="match status" value="2"/>
</dbReference>
<protein>
    <submittedName>
        <fullName evidence="8">DMT family transporter</fullName>
    </submittedName>
</protein>
<dbReference type="PANTHER" id="PTHR32322">
    <property type="entry name" value="INNER MEMBRANE TRANSPORTER"/>
    <property type="match status" value="1"/>
</dbReference>
<evidence type="ECO:0000256" key="6">
    <source>
        <dbReference type="SAM" id="Phobius"/>
    </source>
</evidence>
<dbReference type="InterPro" id="IPR050638">
    <property type="entry name" value="AA-Vitamin_Transporters"/>
</dbReference>
<dbReference type="InterPro" id="IPR037185">
    <property type="entry name" value="EmrE-like"/>
</dbReference>
<dbReference type="InterPro" id="IPR000620">
    <property type="entry name" value="EamA_dom"/>
</dbReference>
<dbReference type="EMBL" id="JAFCJH010000001">
    <property type="protein sequence ID" value="MBR0793921.1"/>
    <property type="molecule type" value="Genomic_DNA"/>
</dbReference>
<evidence type="ECO:0000256" key="1">
    <source>
        <dbReference type="ARBA" id="ARBA00004141"/>
    </source>
</evidence>
<accession>A0ABS5FC43</accession>
<feature type="transmembrane region" description="Helical" evidence="6">
    <location>
        <begin position="139"/>
        <end position="161"/>
    </location>
</feature>
<evidence type="ECO:0000256" key="3">
    <source>
        <dbReference type="ARBA" id="ARBA00022692"/>
    </source>
</evidence>
<keyword evidence="9" id="KW-1185">Reference proteome</keyword>
<feature type="transmembrane region" description="Helical" evidence="6">
    <location>
        <begin position="60"/>
        <end position="80"/>
    </location>
</feature>
<dbReference type="Proteomes" id="UP001315278">
    <property type="component" value="Unassembled WGS sequence"/>
</dbReference>
<evidence type="ECO:0000256" key="4">
    <source>
        <dbReference type="ARBA" id="ARBA00022989"/>
    </source>
</evidence>
<dbReference type="Pfam" id="PF00892">
    <property type="entry name" value="EamA"/>
    <property type="match status" value="2"/>
</dbReference>
<comment type="caution">
    <text evidence="8">The sequence shown here is derived from an EMBL/GenBank/DDBJ whole genome shotgun (WGS) entry which is preliminary data.</text>
</comment>
<feature type="transmembrane region" description="Helical" evidence="6">
    <location>
        <begin position="86"/>
        <end position="105"/>
    </location>
</feature>
<comment type="similarity">
    <text evidence="2">Belongs to the EamA transporter family.</text>
</comment>
<feature type="transmembrane region" description="Helical" evidence="6">
    <location>
        <begin position="260"/>
        <end position="276"/>
    </location>
</feature>
<proteinExistence type="inferred from homology"/>
<feature type="domain" description="EamA" evidence="7">
    <location>
        <begin position="2"/>
        <end position="127"/>
    </location>
</feature>
<evidence type="ECO:0000259" key="7">
    <source>
        <dbReference type="Pfam" id="PF00892"/>
    </source>
</evidence>
<dbReference type="Gene3D" id="1.10.3730.20">
    <property type="match status" value="1"/>
</dbReference>
<feature type="transmembrane region" description="Helical" evidence="6">
    <location>
        <begin position="117"/>
        <end position="133"/>
    </location>
</feature>
<keyword evidence="5 6" id="KW-0472">Membrane</keyword>
<dbReference type="PANTHER" id="PTHR32322:SF2">
    <property type="entry name" value="EAMA DOMAIN-CONTAINING PROTEIN"/>
    <property type="match status" value="1"/>
</dbReference>
<feature type="transmembrane region" description="Helical" evidence="6">
    <location>
        <begin position="237"/>
        <end position="254"/>
    </location>
</feature>
<organism evidence="8 9">
    <name type="scientific">Bradyrhizobium jicamae</name>
    <dbReference type="NCBI Taxonomy" id="280332"/>
    <lineage>
        <taxon>Bacteria</taxon>
        <taxon>Pseudomonadati</taxon>
        <taxon>Pseudomonadota</taxon>
        <taxon>Alphaproteobacteria</taxon>
        <taxon>Hyphomicrobiales</taxon>
        <taxon>Nitrobacteraceae</taxon>
        <taxon>Bradyrhizobium</taxon>
    </lineage>
</organism>
<evidence type="ECO:0000256" key="5">
    <source>
        <dbReference type="ARBA" id="ARBA00023136"/>
    </source>
</evidence>
<evidence type="ECO:0000313" key="9">
    <source>
        <dbReference type="Proteomes" id="UP001315278"/>
    </source>
</evidence>
<sequence>MLMLCVSWGFNQVAVKLALPDVPPMLQAMIRSACALPVMLLVGRLRGVKFFERDGTLQPGLAAGLMFGLEFVLIFFGLVFTSASRAAVFLYTAPFFVALGSHQFLGERLSKTQWSGLALSFAGVALAIGVPQPNVDAKVLLGDLMVVGGGALWAATTLVAKGTALRKAAPEKALGYQVAVSIPILGLASWIAGERITHMPGALSLSLLAYQSIWVVGCTFVIWFAMVKTYSPSKLSAFTFITPLFGVVAAYLVMHDTLTPVFGVAALLVIAGLYLVNKPDPKVTPDPNVPA</sequence>
<evidence type="ECO:0000256" key="2">
    <source>
        <dbReference type="ARBA" id="ARBA00007362"/>
    </source>
</evidence>
<feature type="transmembrane region" description="Helical" evidence="6">
    <location>
        <begin position="28"/>
        <end position="48"/>
    </location>
</feature>
<reference evidence="9" key="1">
    <citation type="journal article" date="2021" name="ISME J.">
        <title>Evolutionary origin and ecological implication of a unique nif island in free-living Bradyrhizobium lineages.</title>
        <authorList>
            <person name="Tao J."/>
        </authorList>
    </citation>
    <scope>NUCLEOTIDE SEQUENCE [LARGE SCALE GENOMIC DNA]</scope>
    <source>
        <strain evidence="9">SZCCT0434</strain>
    </source>
</reference>